<sequence length="193" mass="22451">MKEIEIHLKEFMEINDSTINTLAPKVNHGRSVYWIFKEVAVSLYNQNKIQILSVVDDVIMQVRKITTEYICNGIAAAANGQMVVNGYCGEKKSHWTLISTSGDVTYSRQYDSPCNYYNYVALNNKKHECMLVWILCIHLYVLILMVVSNLPTLLTILDAPRELLWTDMTTSMFLDSFLKTFVNFHRMELYYRL</sequence>
<dbReference type="EMBL" id="JAEAOA010000133">
    <property type="protein sequence ID" value="KAK3609439.1"/>
    <property type="molecule type" value="Genomic_DNA"/>
</dbReference>
<reference evidence="2" key="1">
    <citation type="journal article" date="2021" name="Genome Biol. Evol.">
        <title>A High-Quality Reference Genome for a Parasitic Bivalve with Doubly Uniparental Inheritance (Bivalvia: Unionida).</title>
        <authorList>
            <person name="Smith C.H."/>
        </authorList>
    </citation>
    <scope>NUCLEOTIDE SEQUENCE</scope>
    <source>
        <strain evidence="2">CHS0354</strain>
    </source>
</reference>
<keyword evidence="1" id="KW-0812">Transmembrane</keyword>
<dbReference type="AlphaFoldDB" id="A0AAE0TGB1"/>
<protein>
    <submittedName>
        <fullName evidence="2">Uncharacterized protein</fullName>
    </submittedName>
</protein>
<evidence type="ECO:0000313" key="2">
    <source>
        <dbReference type="EMBL" id="KAK3609439.1"/>
    </source>
</evidence>
<feature type="transmembrane region" description="Helical" evidence="1">
    <location>
        <begin position="163"/>
        <end position="182"/>
    </location>
</feature>
<evidence type="ECO:0000313" key="3">
    <source>
        <dbReference type="Proteomes" id="UP001195483"/>
    </source>
</evidence>
<keyword evidence="1" id="KW-1133">Transmembrane helix</keyword>
<comment type="caution">
    <text evidence="2">The sequence shown here is derived from an EMBL/GenBank/DDBJ whole genome shotgun (WGS) entry which is preliminary data.</text>
</comment>
<proteinExistence type="predicted"/>
<reference evidence="2" key="3">
    <citation type="submission" date="2023-05" db="EMBL/GenBank/DDBJ databases">
        <authorList>
            <person name="Smith C.H."/>
        </authorList>
    </citation>
    <scope>NUCLEOTIDE SEQUENCE</scope>
    <source>
        <strain evidence="2">CHS0354</strain>
        <tissue evidence="2">Mantle</tissue>
    </source>
</reference>
<reference evidence="2" key="2">
    <citation type="journal article" date="2021" name="Genome Biol. Evol.">
        <title>Developing a high-quality reference genome for a parasitic bivalve with doubly uniparental inheritance (Bivalvia: Unionida).</title>
        <authorList>
            <person name="Smith C.H."/>
        </authorList>
    </citation>
    <scope>NUCLEOTIDE SEQUENCE</scope>
    <source>
        <strain evidence="2">CHS0354</strain>
        <tissue evidence="2">Mantle</tissue>
    </source>
</reference>
<feature type="transmembrane region" description="Helical" evidence="1">
    <location>
        <begin position="131"/>
        <end position="157"/>
    </location>
</feature>
<dbReference type="Proteomes" id="UP001195483">
    <property type="component" value="Unassembled WGS sequence"/>
</dbReference>
<accession>A0AAE0TGB1</accession>
<keyword evidence="1" id="KW-0472">Membrane</keyword>
<evidence type="ECO:0000256" key="1">
    <source>
        <dbReference type="SAM" id="Phobius"/>
    </source>
</evidence>
<name>A0AAE0TGB1_9BIVA</name>
<organism evidence="2 3">
    <name type="scientific">Potamilus streckersoni</name>
    <dbReference type="NCBI Taxonomy" id="2493646"/>
    <lineage>
        <taxon>Eukaryota</taxon>
        <taxon>Metazoa</taxon>
        <taxon>Spiralia</taxon>
        <taxon>Lophotrochozoa</taxon>
        <taxon>Mollusca</taxon>
        <taxon>Bivalvia</taxon>
        <taxon>Autobranchia</taxon>
        <taxon>Heteroconchia</taxon>
        <taxon>Palaeoheterodonta</taxon>
        <taxon>Unionida</taxon>
        <taxon>Unionoidea</taxon>
        <taxon>Unionidae</taxon>
        <taxon>Ambleminae</taxon>
        <taxon>Lampsilini</taxon>
        <taxon>Potamilus</taxon>
    </lineage>
</organism>
<gene>
    <name evidence="2" type="ORF">CHS0354_001371</name>
</gene>
<keyword evidence="3" id="KW-1185">Reference proteome</keyword>